<dbReference type="RefSeq" id="WP_005885652.1">
    <property type="nucleotide sequence ID" value="NZ_CAXSWX010000004.1"/>
</dbReference>
<dbReference type="EMBL" id="CP028102">
    <property type="protein sequence ID" value="AVQ19220.1"/>
    <property type="molecule type" value="Genomic_DNA"/>
</dbReference>
<reference evidence="2" key="1">
    <citation type="journal article" date="2018" name="MSphere">
        <title>Fusobacterium Genomics Using MinION and Illumina Sequencing Enables Genome Completion and Correction.</title>
        <authorList>
            <person name="Todd S.M."/>
            <person name="Settlage R.E."/>
            <person name="Lahmers K.K."/>
            <person name="Slade D.J."/>
        </authorList>
    </citation>
    <scope>NUCLEOTIDE SEQUENCE [LARGE SCALE GENOMIC DNA]</scope>
    <source>
        <strain evidence="2">ATCC 9817</strain>
    </source>
</reference>
<evidence type="ECO:0000313" key="1">
    <source>
        <dbReference type="EMBL" id="AVQ19220.1"/>
    </source>
</evidence>
<dbReference type="GeneID" id="62763663"/>
<accession>A0ABN5JAN8</accession>
<evidence type="ECO:0000313" key="2">
    <source>
        <dbReference type="Proteomes" id="UP000240258"/>
    </source>
</evidence>
<sequence length="163" mass="18642">MKKIVIVSFLLVTTLLQAGYYRKGEKPTDSSSDKPVVVGGGFSFKGEKGEVASENKAKKVEASSNFLHPMDFKNTDEQKQQVINYIKVQTKKSLEMIDSYNNILAREMEQQELNSFKALTQAKDRQVMDNLIKQLKSINSLNYILLKEMYDQEMMASSQELTW</sequence>
<proteinExistence type="predicted"/>
<gene>
    <name evidence="1" type="ORF">C4N19_08995</name>
</gene>
<protein>
    <submittedName>
        <fullName evidence="1">Uncharacterized protein</fullName>
    </submittedName>
</protein>
<name>A0ABN5JAN8_FUSMR</name>
<dbReference type="Proteomes" id="UP000240258">
    <property type="component" value="Chromosome"/>
</dbReference>
<keyword evidence="2" id="KW-1185">Reference proteome</keyword>
<organism evidence="1 2">
    <name type="scientific">Fusobacterium mortiferum ATCC 9817</name>
    <dbReference type="NCBI Taxonomy" id="469616"/>
    <lineage>
        <taxon>Bacteria</taxon>
        <taxon>Fusobacteriati</taxon>
        <taxon>Fusobacteriota</taxon>
        <taxon>Fusobacteriia</taxon>
        <taxon>Fusobacteriales</taxon>
        <taxon>Fusobacteriaceae</taxon>
        <taxon>Fusobacterium</taxon>
    </lineage>
</organism>